<evidence type="ECO:0000256" key="2">
    <source>
        <dbReference type="ARBA" id="ARBA00022729"/>
    </source>
</evidence>
<gene>
    <name evidence="7" type="ORF">dsmv_2567</name>
</gene>
<keyword evidence="2" id="KW-0732">Signal</keyword>
<dbReference type="Proteomes" id="UP000014977">
    <property type="component" value="Unassembled WGS sequence"/>
</dbReference>
<dbReference type="Gene3D" id="3.40.190.10">
    <property type="entry name" value="Periplasmic binding protein-like II"/>
    <property type="match status" value="2"/>
</dbReference>
<comment type="subcellular location">
    <subcellularLocation>
        <location evidence="1">Cell outer membrane</location>
        <topology evidence="1">Peripheral membrane protein</topology>
    </subcellularLocation>
</comment>
<dbReference type="CDD" id="cd13403">
    <property type="entry name" value="MLTF-like"/>
    <property type="match status" value="1"/>
</dbReference>
<dbReference type="Gene3D" id="1.10.530.10">
    <property type="match status" value="1"/>
</dbReference>
<dbReference type="CDD" id="cd01009">
    <property type="entry name" value="PBP2_YfhD_N"/>
    <property type="match status" value="1"/>
</dbReference>
<dbReference type="EMBL" id="ATHJ01000088">
    <property type="protein sequence ID" value="EPR39719.1"/>
    <property type="molecule type" value="Genomic_DNA"/>
</dbReference>
<dbReference type="GO" id="GO:0009279">
    <property type="term" value="C:cell outer membrane"/>
    <property type="evidence" value="ECO:0007669"/>
    <property type="project" value="UniProtKB-SubCell"/>
</dbReference>
<keyword evidence="5" id="KW-0812">Transmembrane</keyword>
<dbReference type="PANTHER" id="PTHR35936">
    <property type="entry name" value="MEMBRANE-BOUND LYTIC MUREIN TRANSGLYCOSYLASE F"/>
    <property type="match status" value="1"/>
</dbReference>
<evidence type="ECO:0000256" key="1">
    <source>
        <dbReference type="ARBA" id="ARBA00004339"/>
    </source>
</evidence>
<feature type="domain" description="Solute-binding protein family 3/N-terminal" evidence="6">
    <location>
        <begin position="84"/>
        <end position="317"/>
    </location>
</feature>
<dbReference type="SMART" id="SM00062">
    <property type="entry name" value="PBPb"/>
    <property type="match status" value="1"/>
</dbReference>
<evidence type="ECO:0000313" key="8">
    <source>
        <dbReference type="Proteomes" id="UP000014977"/>
    </source>
</evidence>
<comment type="caution">
    <text evidence="7">The sequence shown here is derived from an EMBL/GenBank/DDBJ whole genome shotgun (WGS) entry which is preliminary data.</text>
</comment>
<dbReference type="InterPro" id="IPR008258">
    <property type="entry name" value="Transglycosylase_SLT_dom_1"/>
</dbReference>
<feature type="region of interest" description="Disordered" evidence="4">
    <location>
        <begin position="515"/>
        <end position="560"/>
    </location>
</feature>
<dbReference type="SUPFAM" id="SSF53955">
    <property type="entry name" value="Lysozyme-like"/>
    <property type="match status" value="1"/>
</dbReference>
<dbReference type="PANTHER" id="PTHR35936:SF19">
    <property type="entry name" value="AMINO-ACID-BINDING PROTEIN YXEM-RELATED"/>
    <property type="match status" value="1"/>
</dbReference>
<feature type="compositionally biased region" description="Basic and acidic residues" evidence="4">
    <location>
        <begin position="550"/>
        <end position="560"/>
    </location>
</feature>
<sequence length="560" mass="64612">MKENIIRRSLRKTAAILNIGFAPLMLILVLLNLPAKEIAPPSVLWEATTTMRFPEQVIYRVQRPFKGDLEELRKKRIIRALVSYSRTHFFIDNGVPRGFEYELLQNYEKYLNRNIRRRDRQIKLIYIPVPFERVLDALRDGRGDIAAAGLTIPTEDREKIAFSIPYIPEIHKVIVHHRAIDDIRIIEDLSDRKVHVLKGRGHLPCLRRLNQLFSREGLPPMQIAFPDGRLVTEDLLEFVNAGVMPVAVTDEHIARVWAEVLPNIIVRSDLTVNVGGSIAWAVRKENPQLLASIDSFLKDNSTGSFLGNLLFKRYYHDARWIKNPVSESAQKRLEEVMNLFRKYGDRYGFDWIAIAAQAYQESELDHRKRSHKGAVGIMQVMPHTASSRLIGIPDIHQLENNIHAGVKYLHHLRHHYFNDPAIPPAAQVDFSWAAYNAGPLKIIQLRKAAEKRGLDPNRWFLNVEQTAPRETVEYVANINKYYIAYKFYFQSMTDRGDLAMLRLEANTIAHELHNLPQTGAGHAPDSRNHRSWHLPMPQRPLKASSPGREPFFRERRNCES</sequence>
<protein>
    <submittedName>
        <fullName evidence="7">ABC-type transporter, periplasmic subunit family 3</fullName>
    </submittedName>
</protein>
<organism evidence="7 8">
    <name type="scientific">Desulfococcus multivorans DSM 2059</name>
    <dbReference type="NCBI Taxonomy" id="1121405"/>
    <lineage>
        <taxon>Bacteria</taxon>
        <taxon>Pseudomonadati</taxon>
        <taxon>Thermodesulfobacteriota</taxon>
        <taxon>Desulfobacteria</taxon>
        <taxon>Desulfobacterales</taxon>
        <taxon>Desulfococcaceae</taxon>
        <taxon>Desulfococcus</taxon>
    </lineage>
</organism>
<feature type="transmembrane region" description="Helical" evidence="5">
    <location>
        <begin position="12"/>
        <end position="33"/>
    </location>
</feature>
<dbReference type="Pfam" id="PF01464">
    <property type="entry name" value="SLT"/>
    <property type="match status" value="1"/>
</dbReference>
<dbReference type="STRING" id="897.B2D07_19060"/>
<dbReference type="OrthoDB" id="9801695at2"/>
<dbReference type="InterPro" id="IPR023346">
    <property type="entry name" value="Lysozyme-like_dom_sf"/>
</dbReference>
<keyword evidence="3" id="KW-0998">Cell outer membrane</keyword>
<evidence type="ECO:0000256" key="5">
    <source>
        <dbReference type="SAM" id="Phobius"/>
    </source>
</evidence>
<keyword evidence="5" id="KW-1133">Transmembrane helix</keyword>
<reference evidence="7 8" key="1">
    <citation type="journal article" date="2013" name="Genome Announc.">
        <title>Draft genome sequences for three mercury-methylating, sulfate-reducing bacteria.</title>
        <authorList>
            <person name="Brown S.D."/>
            <person name="Hurt R.A.Jr."/>
            <person name="Gilmour C.C."/>
            <person name="Elias D.A."/>
        </authorList>
    </citation>
    <scope>NUCLEOTIDE SEQUENCE [LARGE SCALE GENOMIC DNA]</scope>
    <source>
        <strain evidence="7 8">DSM 2059</strain>
    </source>
</reference>
<keyword evidence="8" id="KW-1185">Reference proteome</keyword>
<dbReference type="RefSeq" id="WP_020877324.1">
    <property type="nucleotide sequence ID" value="NZ_ATHJ01000088.1"/>
</dbReference>
<dbReference type="PATRIC" id="fig|1121405.3.peg.2219"/>
<evidence type="ECO:0000259" key="6">
    <source>
        <dbReference type="SMART" id="SM00062"/>
    </source>
</evidence>
<name>S7UZT3_DESML</name>
<dbReference type="InterPro" id="IPR001638">
    <property type="entry name" value="Solute-binding_3/MltF_N"/>
</dbReference>
<dbReference type="SUPFAM" id="SSF53850">
    <property type="entry name" value="Periplasmic binding protein-like II"/>
    <property type="match status" value="1"/>
</dbReference>
<evidence type="ECO:0000313" key="7">
    <source>
        <dbReference type="EMBL" id="EPR39719.1"/>
    </source>
</evidence>
<dbReference type="Pfam" id="PF00497">
    <property type="entry name" value="SBP_bac_3"/>
    <property type="match status" value="1"/>
</dbReference>
<keyword evidence="5" id="KW-0472">Membrane</keyword>
<proteinExistence type="predicted"/>
<accession>S7UZT3</accession>
<evidence type="ECO:0000256" key="4">
    <source>
        <dbReference type="SAM" id="MobiDB-lite"/>
    </source>
</evidence>
<dbReference type="AlphaFoldDB" id="S7UZT3"/>
<evidence type="ECO:0000256" key="3">
    <source>
        <dbReference type="ARBA" id="ARBA00023237"/>
    </source>
</evidence>
<dbReference type="eggNOG" id="COG4623">
    <property type="taxonomic scope" value="Bacteria"/>
</dbReference>